<proteinExistence type="predicted"/>
<dbReference type="Proteomes" id="UP000499080">
    <property type="component" value="Unassembled WGS sequence"/>
</dbReference>
<dbReference type="PANTHER" id="PTHR24413">
    <property type="entry name" value="SPECKLE-TYPE POZ PROTEIN"/>
    <property type="match status" value="1"/>
</dbReference>
<dbReference type="Pfam" id="PF00651">
    <property type="entry name" value="BTB"/>
    <property type="match status" value="1"/>
</dbReference>
<dbReference type="EMBL" id="BGPR01000626">
    <property type="protein sequence ID" value="GBM29073.1"/>
    <property type="molecule type" value="Genomic_DNA"/>
</dbReference>
<organism evidence="2 3">
    <name type="scientific">Araneus ventricosus</name>
    <name type="common">Orbweaver spider</name>
    <name type="synonym">Epeira ventricosa</name>
    <dbReference type="NCBI Taxonomy" id="182803"/>
    <lineage>
        <taxon>Eukaryota</taxon>
        <taxon>Metazoa</taxon>
        <taxon>Ecdysozoa</taxon>
        <taxon>Arthropoda</taxon>
        <taxon>Chelicerata</taxon>
        <taxon>Arachnida</taxon>
        <taxon>Araneae</taxon>
        <taxon>Araneomorphae</taxon>
        <taxon>Entelegynae</taxon>
        <taxon>Araneoidea</taxon>
        <taxon>Araneidae</taxon>
        <taxon>Araneus</taxon>
    </lineage>
</organism>
<dbReference type="Gene3D" id="1.25.40.420">
    <property type="match status" value="1"/>
</dbReference>
<dbReference type="OrthoDB" id="6434910at2759"/>
<evidence type="ECO:0000313" key="3">
    <source>
        <dbReference type="Proteomes" id="UP000499080"/>
    </source>
</evidence>
<dbReference type="AlphaFoldDB" id="A0A4Y2EIS9"/>
<dbReference type="InterPro" id="IPR011333">
    <property type="entry name" value="SKP1/BTB/POZ_sf"/>
</dbReference>
<dbReference type="SUPFAM" id="SSF54695">
    <property type="entry name" value="POZ domain"/>
    <property type="match status" value="1"/>
</dbReference>
<comment type="caution">
    <text evidence="2">The sequence shown here is derived from an EMBL/GenBank/DDBJ whole genome shotgun (WGS) entry which is preliminary data.</text>
</comment>
<gene>
    <name evidence="2" type="ORF">AVEN_233244_1</name>
</gene>
<reference evidence="2 3" key="1">
    <citation type="journal article" date="2019" name="Sci. Rep.">
        <title>Orb-weaving spider Araneus ventricosus genome elucidates the spidroin gene catalogue.</title>
        <authorList>
            <person name="Kono N."/>
            <person name="Nakamura H."/>
            <person name="Ohtoshi R."/>
            <person name="Moran D.A.P."/>
            <person name="Shinohara A."/>
            <person name="Yoshida Y."/>
            <person name="Fujiwara M."/>
            <person name="Mori M."/>
            <person name="Tomita M."/>
            <person name="Arakawa K."/>
        </authorList>
    </citation>
    <scope>NUCLEOTIDE SEQUENCE [LARGE SCALE GENOMIC DNA]</scope>
</reference>
<accession>A0A4Y2EIS9</accession>
<keyword evidence="3" id="KW-1185">Reference proteome</keyword>
<dbReference type="Gene3D" id="3.30.710.10">
    <property type="entry name" value="Potassium Channel Kv1.1, Chain A"/>
    <property type="match status" value="1"/>
</dbReference>
<sequence length="136" mass="15606">MFETDMREIANKKVDIDDLDSDTLRRFLLFLYTENLENLQWEIAAKMYYAADKYQATSLKAQCSSFLKSYLSVSSVCEALSLADLHQDEDLKLACSDFILKQDAAKMFSSEGWKAFTVSNPVLSAEILQKYFLLKN</sequence>
<evidence type="ECO:0000259" key="1">
    <source>
        <dbReference type="Pfam" id="PF00651"/>
    </source>
</evidence>
<protein>
    <recommendedName>
        <fullName evidence="1">BTB domain-containing protein</fullName>
    </recommendedName>
</protein>
<evidence type="ECO:0000313" key="2">
    <source>
        <dbReference type="EMBL" id="GBM29073.1"/>
    </source>
</evidence>
<dbReference type="InterPro" id="IPR000210">
    <property type="entry name" value="BTB/POZ_dom"/>
</dbReference>
<name>A0A4Y2EIS9_ARAVE</name>
<feature type="domain" description="BTB" evidence="1">
    <location>
        <begin position="1"/>
        <end position="69"/>
    </location>
</feature>